<evidence type="ECO:0000313" key="2">
    <source>
        <dbReference type="EMBL" id="SOD90111.1"/>
    </source>
</evidence>
<reference evidence="3" key="1">
    <citation type="submission" date="2017-09" db="EMBL/GenBank/DDBJ databases">
        <authorList>
            <person name="Varghese N."/>
            <person name="Submissions S."/>
        </authorList>
    </citation>
    <scope>NUCLEOTIDE SEQUENCE [LARGE SCALE GENOMIC DNA]</scope>
    <source>
        <strain evidence="3">DSM 29961</strain>
    </source>
</reference>
<sequence length="155" mass="16634">MKTTLISSLLAYFTALISISGCSTTPQPPNSERLKRSYALVSVIENGTIVYQEGAPSNIKPGYGQFSLDLSVPPTVRYRISDGTSGTDLTTFVGSYRLQNDNTLILEGLNPQPTGTNGTITFTISDLIDGTSVTLTRTTSDPKTGNSMNVYKLRG</sequence>
<organism evidence="2 3">
    <name type="scientific">Spirosoma fluviale</name>
    <dbReference type="NCBI Taxonomy" id="1597977"/>
    <lineage>
        <taxon>Bacteria</taxon>
        <taxon>Pseudomonadati</taxon>
        <taxon>Bacteroidota</taxon>
        <taxon>Cytophagia</taxon>
        <taxon>Cytophagales</taxon>
        <taxon>Cytophagaceae</taxon>
        <taxon>Spirosoma</taxon>
    </lineage>
</organism>
<dbReference type="PROSITE" id="PS51257">
    <property type="entry name" value="PROKAR_LIPOPROTEIN"/>
    <property type="match status" value="1"/>
</dbReference>
<evidence type="ECO:0008006" key="4">
    <source>
        <dbReference type="Google" id="ProtNLM"/>
    </source>
</evidence>
<keyword evidence="1" id="KW-0732">Signal</keyword>
<evidence type="ECO:0000256" key="1">
    <source>
        <dbReference type="SAM" id="SignalP"/>
    </source>
</evidence>
<keyword evidence="3" id="KW-1185">Reference proteome</keyword>
<protein>
    <recommendedName>
        <fullName evidence="4">Lipocalin-like domain-containing protein</fullName>
    </recommendedName>
</protein>
<feature type="signal peptide" evidence="1">
    <location>
        <begin position="1"/>
        <end position="23"/>
    </location>
</feature>
<name>A0A286G3K5_9BACT</name>
<evidence type="ECO:0000313" key="3">
    <source>
        <dbReference type="Proteomes" id="UP000219452"/>
    </source>
</evidence>
<accession>A0A286G3K5</accession>
<dbReference type="Proteomes" id="UP000219452">
    <property type="component" value="Unassembled WGS sequence"/>
</dbReference>
<feature type="chain" id="PRO_5012786892" description="Lipocalin-like domain-containing protein" evidence="1">
    <location>
        <begin position="24"/>
        <end position="155"/>
    </location>
</feature>
<proteinExistence type="predicted"/>
<dbReference type="EMBL" id="OCNH01000002">
    <property type="protein sequence ID" value="SOD90111.1"/>
    <property type="molecule type" value="Genomic_DNA"/>
</dbReference>
<dbReference type="OrthoDB" id="960353at2"/>
<dbReference type="AlphaFoldDB" id="A0A286G3K5"/>
<dbReference type="RefSeq" id="WP_097126856.1">
    <property type="nucleotide sequence ID" value="NZ_OCNH01000002.1"/>
</dbReference>
<gene>
    <name evidence="2" type="ORF">SAMN06269250_3302</name>
</gene>